<keyword evidence="5" id="KW-0813">Transport</keyword>
<dbReference type="InterPro" id="IPR051267">
    <property type="entry name" value="STEAP_metalloreductase"/>
</dbReference>
<keyword evidence="17 20" id="KW-0472">Membrane</keyword>
<keyword evidence="16" id="KW-0406">Ion transport</keyword>
<protein>
    <recommendedName>
        <fullName evidence="25">STEAP2 metalloreductase</fullName>
    </recommendedName>
</protein>
<reference evidence="23 24" key="1">
    <citation type="submission" date="2020-12" db="EMBL/GenBank/DDBJ databases">
        <title>De novo assembly of Tibetan sheep genome.</title>
        <authorList>
            <person name="Li X."/>
        </authorList>
    </citation>
    <scope>NUCLEOTIDE SEQUENCE [LARGE SCALE GENOMIC DNA]</scope>
    <source>
        <tissue evidence="23">Heart</tissue>
    </source>
</reference>
<evidence type="ECO:0000256" key="11">
    <source>
        <dbReference type="ARBA" id="ARBA00022827"/>
    </source>
</evidence>
<evidence type="ECO:0000256" key="12">
    <source>
        <dbReference type="ARBA" id="ARBA00022989"/>
    </source>
</evidence>
<keyword evidence="7" id="KW-0285">Flavoprotein</keyword>
<dbReference type="GO" id="GO:0046872">
    <property type="term" value="F:metal ion binding"/>
    <property type="evidence" value="ECO:0007669"/>
    <property type="project" value="UniProtKB-KW"/>
</dbReference>
<dbReference type="EMBL" id="JAEMGP010000004">
    <property type="protein sequence ID" value="KAG5210423.1"/>
    <property type="molecule type" value="Genomic_DNA"/>
</dbReference>
<evidence type="ECO:0000256" key="20">
    <source>
        <dbReference type="SAM" id="Phobius"/>
    </source>
</evidence>
<comment type="subcellular location">
    <subcellularLocation>
        <location evidence="3">Endosome membrane</location>
        <topology evidence="3">Multi-pass membrane protein</topology>
    </subcellularLocation>
</comment>
<dbReference type="Pfam" id="PF01794">
    <property type="entry name" value="Ferric_reduct"/>
    <property type="match status" value="1"/>
</dbReference>
<dbReference type="GO" id="GO:0015677">
    <property type="term" value="P:copper ion import"/>
    <property type="evidence" value="ECO:0007669"/>
    <property type="project" value="TreeGrafter"/>
</dbReference>
<feature type="domain" description="Pyrroline-5-carboxylate reductase catalytic N-terminal" evidence="22">
    <location>
        <begin position="340"/>
        <end position="427"/>
    </location>
</feature>
<evidence type="ECO:0000256" key="10">
    <source>
        <dbReference type="ARBA" id="ARBA00022753"/>
    </source>
</evidence>
<dbReference type="Pfam" id="PF03807">
    <property type="entry name" value="F420_oxidored"/>
    <property type="match status" value="1"/>
</dbReference>
<evidence type="ECO:0000313" key="24">
    <source>
        <dbReference type="Proteomes" id="UP000664991"/>
    </source>
</evidence>
<evidence type="ECO:0008006" key="25">
    <source>
        <dbReference type="Google" id="ProtNLM"/>
    </source>
</evidence>
<keyword evidence="15" id="KW-0186">Copper</keyword>
<dbReference type="InterPro" id="IPR036291">
    <property type="entry name" value="NAD(P)-bd_dom_sf"/>
</dbReference>
<comment type="caution">
    <text evidence="23">The sequence shown here is derived from an EMBL/GenBank/DDBJ whole genome shotgun (WGS) entry which is preliminary data.</text>
</comment>
<evidence type="ECO:0000256" key="13">
    <source>
        <dbReference type="ARBA" id="ARBA00023002"/>
    </source>
</evidence>
<evidence type="ECO:0000256" key="14">
    <source>
        <dbReference type="ARBA" id="ARBA00023004"/>
    </source>
</evidence>
<proteinExistence type="inferred from homology"/>
<dbReference type="GO" id="GO:0008823">
    <property type="term" value="F:cupric reductase (NADH) activity"/>
    <property type="evidence" value="ECO:0007669"/>
    <property type="project" value="TreeGrafter"/>
</dbReference>
<dbReference type="PANTHER" id="PTHR14239">
    <property type="entry name" value="DUDULIN-RELATED"/>
    <property type="match status" value="1"/>
</dbReference>
<evidence type="ECO:0000259" key="22">
    <source>
        <dbReference type="Pfam" id="PF03807"/>
    </source>
</evidence>
<gene>
    <name evidence="23" type="ORF">JEQ12_015617</name>
</gene>
<comment type="cofactor">
    <cofactor evidence="2">
        <name>FAD</name>
        <dbReference type="ChEBI" id="CHEBI:57692"/>
    </cofactor>
</comment>
<dbReference type="InterPro" id="IPR013130">
    <property type="entry name" value="Fe3_Rdtase_TM_dom"/>
</dbReference>
<evidence type="ECO:0000256" key="3">
    <source>
        <dbReference type="ARBA" id="ARBA00004337"/>
    </source>
</evidence>
<name>A0A836A7C1_SHEEP</name>
<comment type="similarity">
    <text evidence="4">Belongs to the STEAP family.</text>
</comment>
<evidence type="ECO:0000256" key="6">
    <source>
        <dbReference type="ARBA" id="ARBA00022496"/>
    </source>
</evidence>
<dbReference type="GO" id="GO:0005886">
    <property type="term" value="C:plasma membrane"/>
    <property type="evidence" value="ECO:0007669"/>
    <property type="project" value="TreeGrafter"/>
</dbReference>
<feature type="transmembrane region" description="Helical" evidence="20">
    <location>
        <begin position="613"/>
        <end position="634"/>
    </location>
</feature>
<dbReference type="PANTHER" id="PTHR14239:SF6">
    <property type="entry name" value="METALLOREDUCTASE STEAP2"/>
    <property type="match status" value="1"/>
</dbReference>
<feature type="transmembrane region" description="Helical" evidence="20">
    <location>
        <begin position="261"/>
        <end position="281"/>
    </location>
</feature>
<sequence>ASSLEARAPRGADWHLRAGSAAVTYRQVTPRSGWLKPFYFIELMESRQDITNQEELWKMKPRRNLEEDDYLNKDSEEISMLKRPVLLHLHQTTRFDEFDCPPELQQKQKLFPKWRLPIKIAAIVSSLTFLYTLLREIIHPFVTSHQQYFYKIPILVINKVLPMVSITLLALVYLPGVIAAVVQLHNGTKYKKFPHWLDRWMVTRKQFGLLSFFFAVLHAIYSLSYPMRRSYRYKLLNWAYQQVQQNNEDAWIEHDVWRMEIYVSLGIVALAILALLAVTSIPSVSDSLTWREFHYIQDIPGDLGRVHIMESISMMGSPKSLSETFLPNGINGIKDARKVTVGVIGSGDFAKSLTIRLIRCGYHVVIGSRNPKFASEFFPHVVDVTHHEDALIKTNIIFVAIHREHYTSLWDLRHLLVGKILIDVSNNMRVNQYPESNAEYLASLFPDSLVVKGFNVISAWALQLGPKDASRQVYICSNNIQARQQVIELARQLNFIPVDLGSLSSAREIENLPLRLFTLWRGPVVVAISLATFFFLYSFVRDVIHPYARNQQSDFYKIPIEIVNKTLPIVAITLLSLVYLAGLLAAAYQLYYGTKYRRFPPWLETWLQCRKQLGLLSFFFASVHVAYSLCLPMRRSERYLFLNMAYQQMDRSKV</sequence>
<organism evidence="23 24">
    <name type="scientific">Ovis aries</name>
    <name type="common">Sheep</name>
    <dbReference type="NCBI Taxonomy" id="9940"/>
    <lineage>
        <taxon>Eukaryota</taxon>
        <taxon>Metazoa</taxon>
        <taxon>Chordata</taxon>
        <taxon>Craniata</taxon>
        <taxon>Vertebrata</taxon>
        <taxon>Euteleostomi</taxon>
        <taxon>Mammalia</taxon>
        <taxon>Eutheria</taxon>
        <taxon>Laurasiatheria</taxon>
        <taxon>Artiodactyla</taxon>
        <taxon>Ruminantia</taxon>
        <taxon>Pecora</taxon>
        <taxon>Bovidae</taxon>
        <taxon>Caprinae</taxon>
        <taxon>Ovis</taxon>
    </lineage>
</organism>
<evidence type="ECO:0000256" key="7">
    <source>
        <dbReference type="ARBA" id="ARBA00022630"/>
    </source>
</evidence>
<dbReference type="AlphaFoldDB" id="A0A836A7C1"/>
<comment type="catalytic activity">
    <reaction evidence="19">
        <text>2 Fe(2+) + NADP(+) + H(+) = 2 Fe(3+) + NADPH</text>
        <dbReference type="Rhea" id="RHEA:71767"/>
        <dbReference type="ChEBI" id="CHEBI:15378"/>
        <dbReference type="ChEBI" id="CHEBI:29033"/>
        <dbReference type="ChEBI" id="CHEBI:29034"/>
        <dbReference type="ChEBI" id="CHEBI:57783"/>
        <dbReference type="ChEBI" id="CHEBI:58349"/>
    </reaction>
    <physiologicalReaction direction="right-to-left" evidence="19">
        <dbReference type="Rhea" id="RHEA:71769"/>
    </physiologicalReaction>
</comment>
<feature type="transmembrane region" description="Helical" evidence="20">
    <location>
        <begin position="569"/>
        <end position="592"/>
    </location>
</feature>
<evidence type="ECO:0000259" key="21">
    <source>
        <dbReference type="Pfam" id="PF01794"/>
    </source>
</evidence>
<comment type="catalytic activity">
    <reaction evidence="18">
        <text>2 Cu(+) + NADP(+) + H(+) = 2 Cu(2+) + NADPH</text>
        <dbReference type="Rhea" id="RHEA:71771"/>
        <dbReference type="ChEBI" id="CHEBI:15378"/>
        <dbReference type="ChEBI" id="CHEBI:29036"/>
        <dbReference type="ChEBI" id="CHEBI:49552"/>
        <dbReference type="ChEBI" id="CHEBI:57783"/>
        <dbReference type="ChEBI" id="CHEBI:58349"/>
    </reaction>
    <physiologicalReaction direction="right-to-left" evidence="18">
        <dbReference type="Rhea" id="RHEA:71773"/>
    </physiologicalReaction>
</comment>
<feature type="non-terminal residue" evidence="23">
    <location>
        <position position="1"/>
    </location>
</feature>
<evidence type="ECO:0000256" key="9">
    <source>
        <dbReference type="ARBA" id="ARBA00022723"/>
    </source>
</evidence>
<dbReference type="GO" id="GO:0006826">
    <property type="term" value="P:iron ion transport"/>
    <property type="evidence" value="ECO:0007669"/>
    <property type="project" value="UniProtKB-KW"/>
</dbReference>
<keyword evidence="6" id="KW-0410">Iron transport</keyword>
<evidence type="ECO:0000256" key="16">
    <source>
        <dbReference type="ARBA" id="ARBA00023065"/>
    </source>
</evidence>
<evidence type="ECO:0000256" key="8">
    <source>
        <dbReference type="ARBA" id="ARBA00022692"/>
    </source>
</evidence>
<evidence type="ECO:0000256" key="2">
    <source>
        <dbReference type="ARBA" id="ARBA00001974"/>
    </source>
</evidence>
<keyword evidence="14" id="KW-0408">Iron</keyword>
<keyword evidence="8 20" id="KW-0812">Transmembrane</keyword>
<dbReference type="SUPFAM" id="SSF51735">
    <property type="entry name" value="NAD(P)-binding Rossmann-fold domains"/>
    <property type="match status" value="1"/>
</dbReference>
<keyword evidence="13" id="KW-0560">Oxidoreductase</keyword>
<evidence type="ECO:0000256" key="15">
    <source>
        <dbReference type="ARBA" id="ARBA00023008"/>
    </source>
</evidence>
<evidence type="ECO:0000256" key="17">
    <source>
        <dbReference type="ARBA" id="ARBA00023136"/>
    </source>
</evidence>
<dbReference type="Proteomes" id="UP000664991">
    <property type="component" value="Unassembled WGS sequence"/>
</dbReference>
<feature type="transmembrane region" description="Helical" evidence="20">
    <location>
        <begin position="160"/>
        <end position="186"/>
    </location>
</feature>
<dbReference type="GO" id="GO:0010008">
    <property type="term" value="C:endosome membrane"/>
    <property type="evidence" value="ECO:0007669"/>
    <property type="project" value="UniProtKB-SubCell"/>
</dbReference>
<keyword evidence="12 20" id="KW-1133">Transmembrane helix</keyword>
<dbReference type="GO" id="GO:0052851">
    <property type="term" value="F:ferric-chelate reductase (NADPH) activity"/>
    <property type="evidence" value="ECO:0007669"/>
    <property type="project" value="TreeGrafter"/>
</dbReference>
<feature type="domain" description="Ferric oxidoreductase" evidence="21">
    <location>
        <begin position="163"/>
        <end position="297"/>
    </location>
</feature>
<evidence type="ECO:0000313" key="23">
    <source>
        <dbReference type="EMBL" id="KAG5210423.1"/>
    </source>
</evidence>
<evidence type="ECO:0000256" key="4">
    <source>
        <dbReference type="ARBA" id="ARBA00007729"/>
    </source>
</evidence>
<evidence type="ECO:0000256" key="1">
    <source>
        <dbReference type="ARBA" id="ARBA00001970"/>
    </source>
</evidence>
<evidence type="ECO:0000256" key="18">
    <source>
        <dbReference type="ARBA" id="ARBA00048958"/>
    </source>
</evidence>
<evidence type="ECO:0000256" key="19">
    <source>
        <dbReference type="ARBA" id="ARBA00049387"/>
    </source>
</evidence>
<dbReference type="InterPro" id="IPR028939">
    <property type="entry name" value="P5C_Rdtase_cat_N"/>
</dbReference>
<dbReference type="FunFam" id="3.40.50.720:FF:000051">
    <property type="entry name" value="STEAP2 metalloreductase"/>
    <property type="match status" value="1"/>
</dbReference>
<feature type="transmembrane region" description="Helical" evidence="20">
    <location>
        <begin position="207"/>
        <end position="227"/>
    </location>
</feature>
<accession>A0A836A7C1</accession>
<evidence type="ECO:0000256" key="5">
    <source>
        <dbReference type="ARBA" id="ARBA00022448"/>
    </source>
</evidence>
<keyword evidence="9" id="KW-0479">Metal-binding</keyword>
<keyword evidence="10" id="KW-0967">Endosome</keyword>
<comment type="cofactor">
    <cofactor evidence="1">
        <name>heme b</name>
        <dbReference type="ChEBI" id="CHEBI:60344"/>
    </cofactor>
</comment>
<dbReference type="Gene3D" id="3.40.50.720">
    <property type="entry name" value="NAD(P)-binding Rossmann-like Domain"/>
    <property type="match status" value="1"/>
</dbReference>
<feature type="transmembrane region" description="Helical" evidence="20">
    <location>
        <begin position="519"/>
        <end position="540"/>
    </location>
</feature>
<keyword evidence="11" id="KW-0274">FAD</keyword>